<feature type="region of interest" description="Disordered" evidence="1">
    <location>
        <begin position="21"/>
        <end position="43"/>
    </location>
</feature>
<keyword evidence="3" id="KW-1185">Reference proteome</keyword>
<evidence type="ECO:0000256" key="1">
    <source>
        <dbReference type="SAM" id="MobiDB-lite"/>
    </source>
</evidence>
<organism evidence="2 3">
    <name type="scientific">Streptomyces monashensis</name>
    <dbReference type="NCBI Taxonomy" id="1678012"/>
    <lineage>
        <taxon>Bacteria</taxon>
        <taxon>Bacillati</taxon>
        <taxon>Actinomycetota</taxon>
        <taxon>Actinomycetes</taxon>
        <taxon>Kitasatosporales</taxon>
        <taxon>Streptomycetaceae</taxon>
        <taxon>Streptomyces</taxon>
    </lineage>
</organism>
<feature type="compositionally biased region" description="Low complexity" evidence="1">
    <location>
        <begin position="101"/>
        <end position="110"/>
    </location>
</feature>
<dbReference type="Proteomes" id="UP000179642">
    <property type="component" value="Unassembled WGS sequence"/>
</dbReference>
<name>A0A1S2Q668_9ACTN</name>
<protein>
    <submittedName>
        <fullName evidence="2">Uncharacterized protein</fullName>
    </submittedName>
</protein>
<gene>
    <name evidence="2" type="ORF">BIV23_25855</name>
</gene>
<evidence type="ECO:0000313" key="3">
    <source>
        <dbReference type="Proteomes" id="UP000179642"/>
    </source>
</evidence>
<feature type="compositionally biased region" description="Basic residues" evidence="1">
    <location>
        <begin position="89"/>
        <end position="100"/>
    </location>
</feature>
<evidence type="ECO:0000313" key="2">
    <source>
        <dbReference type="EMBL" id="OIK01649.1"/>
    </source>
</evidence>
<dbReference type="EMBL" id="MLYO01000043">
    <property type="protein sequence ID" value="OIK01649.1"/>
    <property type="molecule type" value="Genomic_DNA"/>
</dbReference>
<accession>A0A1S2Q668</accession>
<reference evidence="2 3" key="1">
    <citation type="submission" date="2016-10" db="EMBL/GenBank/DDBJ databases">
        <title>Genome sequence of Streptomyces sp. MUSC 1.</title>
        <authorList>
            <person name="Lee L.-H."/>
            <person name="Ser H.-L."/>
            <person name="Law J.W.-F."/>
        </authorList>
    </citation>
    <scope>NUCLEOTIDE SEQUENCE [LARGE SCALE GENOMIC DNA]</scope>
    <source>
        <strain evidence="2 3">MUSC 1</strain>
    </source>
</reference>
<sequence length="110" mass="12921">MTNGRHRWYGRLGLEPVPAKVEGVHSKAKRPHRRNRHWTRPLRGIRLRRSQGLGQLHTGNGPPLQHRLCFRQFAQNPVRLRARLIDPHPRRHQAASRRHVVVSAARNVRR</sequence>
<feature type="region of interest" description="Disordered" evidence="1">
    <location>
        <begin position="89"/>
        <end position="110"/>
    </location>
</feature>
<comment type="caution">
    <text evidence="2">The sequence shown here is derived from an EMBL/GenBank/DDBJ whole genome shotgun (WGS) entry which is preliminary data.</text>
</comment>
<proteinExistence type="predicted"/>
<feature type="compositionally biased region" description="Basic residues" evidence="1">
    <location>
        <begin position="26"/>
        <end position="43"/>
    </location>
</feature>
<dbReference type="AlphaFoldDB" id="A0A1S2Q668"/>